<evidence type="ECO:0000256" key="3">
    <source>
        <dbReference type="ARBA" id="ARBA00004123"/>
    </source>
</evidence>
<comment type="catalytic activity">
    <reaction evidence="2">
        <text>L-glutamyl-[protein] + NAD(+) = 5-O-(ADP-D-ribosyl)-L-glutamyl-[protein] + nicotinamide</text>
        <dbReference type="Rhea" id="RHEA:58224"/>
        <dbReference type="Rhea" id="RHEA-COMP:10208"/>
        <dbReference type="Rhea" id="RHEA-COMP:15089"/>
        <dbReference type="ChEBI" id="CHEBI:17154"/>
        <dbReference type="ChEBI" id="CHEBI:29973"/>
        <dbReference type="ChEBI" id="CHEBI:57540"/>
        <dbReference type="ChEBI" id="CHEBI:142540"/>
    </reaction>
</comment>
<evidence type="ECO:0000256" key="6">
    <source>
        <dbReference type="ARBA" id="ARBA00022695"/>
    </source>
</evidence>
<organism evidence="24 25">
    <name type="scientific">Ascaris lumbricoides</name>
    <name type="common">Giant roundworm</name>
    <dbReference type="NCBI Taxonomy" id="6252"/>
    <lineage>
        <taxon>Eukaryota</taxon>
        <taxon>Metazoa</taxon>
        <taxon>Ecdysozoa</taxon>
        <taxon>Nematoda</taxon>
        <taxon>Chromadorea</taxon>
        <taxon>Rhabditida</taxon>
        <taxon>Spirurina</taxon>
        <taxon>Ascaridomorpha</taxon>
        <taxon>Ascaridoidea</taxon>
        <taxon>Ascarididae</taxon>
        <taxon>Ascaris</taxon>
    </lineage>
</organism>
<evidence type="ECO:0000256" key="13">
    <source>
        <dbReference type="ARBA" id="ARBA00023125"/>
    </source>
</evidence>
<dbReference type="GO" id="GO:1990404">
    <property type="term" value="F:NAD+-protein mono-ADP-ribosyltransferase activity"/>
    <property type="evidence" value="ECO:0007669"/>
    <property type="project" value="TreeGrafter"/>
</dbReference>
<dbReference type="Gene3D" id="1.20.142.10">
    <property type="entry name" value="Poly(ADP-ribose) polymerase, regulatory domain"/>
    <property type="match status" value="2"/>
</dbReference>
<dbReference type="FunFam" id="1.20.142.10:FF:000001">
    <property type="entry name" value="Poly [ADP-ribose] polymerase"/>
    <property type="match status" value="1"/>
</dbReference>
<dbReference type="InterPro" id="IPR008893">
    <property type="entry name" value="WGR_domain"/>
</dbReference>
<evidence type="ECO:0000313" key="24">
    <source>
        <dbReference type="Proteomes" id="UP000036681"/>
    </source>
</evidence>
<accession>A0A9J2PWV8</accession>
<dbReference type="GO" id="GO:0070212">
    <property type="term" value="P:protein poly-ADP-ribosylation"/>
    <property type="evidence" value="ECO:0007669"/>
    <property type="project" value="TreeGrafter"/>
</dbReference>
<name>A0A9J2PWV8_ASCLU</name>
<keyword evidence="4 18" id="KW-0328">Glycosyltransferase</keyword>
<protein>
    <recommendedName>
        <fullName evidence="17 18">Poly [ADP-ribose] polymerase</fullName>
        <shortName evidence="18">PARP</shortName>
        <ecNumber evidence="18">2.4.2.-</ecNumber>
    </recommendedName>
</protein>
<evidence type="ECO:0000259" key="20">
    <source>
        <dbReference type="PROSITE" id="PS50918"/>
    </source>
</evidence>
<evidence type="ECO:0000256" key="19">
    <source>
        <dbReference type="SAM" id="MobiDB-lite"/>
    </source>
</evidence>
<keyword evidence="10" id="KW-0863">Zinc-finger</keyword>
<dbReference type="SUPFAM" id="SSF142921">
    <property type="entry name" value="WGR domain-like"/>
    <property type="match status" value="2"/>
</dbReference>
<dbReference type="InterPro" id="IPR037197">
    <property type="entry name" value="WWE_dom_sf"/>
</dbReference>
<dbReference type="SUPFAM" id="SSF47587">
    <property type="entry name" value="Domain of poly(ADP-ribose) polymerase"/>
    <property type="match status" value="2"/>
</dbReference>
<dbReference type="Gene3D" id="3.90.228.10">
    <property type="match status" value="1"/>
</dbReference>
<feature type="domain" description="WWE" evidence="20">
    <location>
        <begin position="113"/>
        <end position="189"/>
    </location>
</feature>
<proteinExistence type="inferred from homology"/>
<evidence type="ECO:0000259" key="22">
    <source>
        <dbReference type="PROSITE" id="PS51060"/>
    </source>
</evidence>
<keyword evidence="11" id="KW-0862">Zinc</keyword>
<dbReference type="WBParaSite" id="ALUE_0001408601-mRNA-1">
    <property type="protein sequence ID" value="ALUE_0001408601-mRNA-1"/>
    <property type="gene ID" value="ALUE_0001408601"/>
</dbReference>
<dbReference type="InterPro" id="IPR004102">
    <property type="entry name" value="Poly(ADP-ribose)pol_reg_dom"/>
</dbReference>
<dbReference type="Gene3D" id="2.20.140.10">
    <property type="entry name" value="WGR domain"/>
    <property type="match status" value="1"/>
</dbReference>
<dbReference type="Gene3D" id="3.30.720.50">
    <property type="match status" value="1"/>
</dbReference>
<dbReference type="SUPFAM" id="SSF117839">
    <property type="entry name" value="WWE domain"/>
    <property type="match status" value="2"/>
</dbReference>
<evidence type="ECO:0000256" key="10">
    <source>
        <dbReference type="ARBA" id="ARBA00022771"/>
    </source>
</evidence>
<dbReference type="CDD" id="cd08003">
    <property type="entry name" value="WGR_PARP2_like"/>
    <property type="match status" value="1"/>
</dbReference>
<evidence type="ECO:0000256" key="16">
    <source>
        <dbReference type="ARBA" id="ARBA00033987"/>
    </source>
</evidence>
<keyword evidence="8" id="KW-0677">Repeat</keyword>
<dbReference type="CDD" id="cd01437">
    <property type="entry name" value="parp_like"/>
    <property type="match status" value="1"/>
</dbReference>
<evidence type="ECO:0000256" key="15">
    <source>
        <dbReference type="ARBA" id="ARBA00024347"/>
    </source>
</evidence>
<dbReference type="InterPro" id="IPR050800">
    <property type="entry name" value="ARTD/PARP"/>
</dbReference>
<dbReference type="InterPro" id="IPR036616">
    <property type="entry name" value="Poly(ADP-ribose)pol_reg_dom_sf"/>
</dbReference>
<comment type="similarity">
    <text evidence="15">Belongs to the ARTD/PARP family.</text>
</comment>
<dbReference type="InterPro" id="IPR036930">
    <property type="entry name" value="WGR_dom_sf"/>
</dbReference>
<dbReference type="GO" id="GO:0003677">
    <property type="term" value="F:DNA binding"/>
    <property type="evidence" value="ECO:0007669"/>
    <property type="project" value="UniProtKB-KW"/>
</dbReference>
<evidence type="ECO:0000256" key="1">
    <source>
        <dbReference type="ARBA" id="ARBA00000438"/>
    </source>
</evidence>
<dbReference type="SMART" id="SM00773">
    <property type="entry name" value="WGR"/>
    <property type="match status" value="1"/>
</dbReference>
<dbReference type="PROSITE" id="PS51059">
    <property type="entry name" value="PARP_CATALYTIC"/>
    <property type="match status" value="1"/>
</dbReference>
<keyword evidence="5 18" id="KW-0808">Transferase</keyword>
<feature type="domain" description="PARP alpha-helical" evidence="22">
    <location>
        <begin position="572"/>
        <end position="689"/>
    </location>
</feature>
<dbReference type="PROSITE" id="PS51977">
    <property type="entry name" value="WGR"/>
    <property type="match status" value="1"/>
</dbReference>
<dbReference type="EC" id="2.4.2.-" evidence="18"/>
<dbReference type="GO" id="GO:0006302">
    <property type="term" value="P:double-strand break repair"/>
    <property type="evidence" value="ECO:0007669"/>
    <property type="project" value="TreeGrafter"/>
</dbReference>
<dbReference type="GO" id="GO:0016779">
    <property type="term" value="F:nucleotidyltransferase activity"/>
    <property type="evidence" value="ECO:0007669"/>
    <property type="project" value="UniProtKB-KW"/>
</dbReference>
<dbReference type="PANTHER" id="PTHR10459">
    <property type="entry name" value="DNA LIGASE"/>
    <property type="match status" value="1"/>
</dbReference>
<evidence type="ECO:0000256" key="5">
    <source>
        <dbReference type="ARBA" id="ARBA00022679"/>
    </source>
</evidence>
<dbReference type="GO" id="GO:0003950">
    <property type="term" value="F:NAD+ poly-ADP-ribosyltransferase activity"/>
    <property type="evidence" value="ECO:0007669"/>
    <property type="project" value="UniProtKB-UniRule"/>
</dbReference>
<evidence type="ECO:0000256" key="8">
    <source>
        <dbReference type="ARBA" id="ARBA00022737"/>
    </source>
</evidence>
<evidence type="ECO:0000256" key="9">
    <source>
        <dbReference type="ARBA" id="ARBA00022765"/>
    </source>
</evidence>
<feature type="domain" description="PARP catalytic" evidence="21">
    <location>
        <begin position="698"/>
        <end position="923"/>
    </location>
</feature>
<comment type="catalytic activity">
    <reaction evidence="16">
        <text>NAD(+) + (ADP-D-ribosyl)n-acceptor = nicotinamide + (ADP-D-ribosyl)n+1-acceptor + H(+).</text>
        <dbReference type="EC" id="2.4.2.30"/>
    </reaction>
</comment>
<feature type="compositionally biased region" description="Basic and acidic residues" evidence="19">
    <location>
        <begin position="255"/>
        <end position="278"/>
    </location>
</feature>
<evidence type="ECO:0000256" key="7">
    <source>
        <dbReference type="ARBA" id="ARBA00022723"/>
    </source>
</evidence>
<dbReference type="Pfam" id="PF05406">
    <property type="entry name" value="WGR"/>
    <property type="match status" value="1"/>
</dbReference>
<feature type="domain" description="WGR" evidence="23">
    <location>
        <begin position="306"/>
        <end position="403"/>
    </location>
</feature>
<dbReference type="PROSITE" id="PS51060">
    <property type="entry name" value="PARP_ALPHA_HD"/>
    <property type="match status" value="1"/>
</dbReference>
<evidence type="ECO:0000313" key="25">
    <source>
        <dbReference type="WBParaSite" id="ALUE_0001408601-mRNA-1"/>
    </source>
</evidence>
<dbReference type="PROSITE" id="PS50918">
    <property type="entry name" value="WWE"/>
    <property type="match status" value="1"/>
</dbReference>
<reference evidence="25" key="1">
    <citation type="submission" date="2023-03" db="UniProtKB">
        <authorList>
            <consortium name="WormBaseParasite"/>
        </authorList>
    </citation>
    <scope>IDENTIFICATION</scope>
</reference>
<dbReference type="AlphaFoldDB" id="A0A9J2PWV8"/>
<dbReference type="SUPFAM" id="SSF56399">
    <property type="entry name" value="ADP-ribosylation"/>
    <property type="match status" value="1"/>
</dbReference>
<evidence type="ECO:0000256" key="2">
    <source>
        <dbReference type="ARBA" id="ARBA00000459"/>
    </source>
</evidence>
<sequence>MMETDDTLNEEAIDVKPLDSNNAPESVNTVTSIGIPESGSSLPEISDNNIAVFWEYELSKGKWIRFNKAITDKLNTPGDEKFIETEVDESKLQIDRYSMKQRNLTSGYVRAVRCVTKLANEDDAYVWEYADGRRRWRSVDSDSSVKLELAYKEGAPSVDLCISATNFTADLDNSVMKSADGGIVHKIRREMAKADAAMSASPAPAAIITRSMIKRKATIDEETSKKAELPTAEADKLVGTIVNKRTKVETSNGDKAAKEGSKKTKQDAEEMKSKERKLSEMKSQVRKVLLKGGAAVDVECVEKVGVAHVYTEGSDVYDALLNQTNTQNNNNKFYVIQLLEDDDAKRYSVWFRWGRVGYKGQTSLVPCGSDLCKAKLLFTAKFSDKTRNEWSDRKHFRKAAGKYDYLPADYSKLVGEQEKHEEAKKKPMPPSRLAECVQRLLKMICDIRAMEEGQTSLVPCGSDLCKAKLLFTAKFSDKTRNEWSDRKHFRKAAGKYDYLPADYSTLVGEQEKHEEAKKKPMPPSRLAECVQRLLKMICDIRAMEEVVMELEYDATKAPLEKHEEAKKKPMPPSRLAECVQRLLKMICDIRAMEEVVMELEYDATKAPLGKVTEEQIKAGYAALKRIENFIKKNDFSKGLVNAVNEYYTKIPHYFGMRQPPLIKTQEQIKVEISLLEALSDIEVAIRTLNVGEDDLTINTLDRHYANMKCALDVVESSDSRFEMVDKYLQTTHAATHNHYRMRICNLFAVNKEGEKEKFVGSIGNRMLLWHGSRLTNWYGILSQGLRIAPPEAPVTGYMFGKGVYFADMSSKSANYCFPQKSKPGLLVLAEVALGNQEKLLNADYNADRLPAGKHSVMGLGAVGPDPSGNLTLEDGCVVPYGQPIALEANKAKGCTLNYNEYVVYDTNQIRIRYLVEVDFIFDF</sequence>
<keyword evidence="7" id="KW-0479">Metal-binding</keyword>
<comment type="subcellular location">
    <subcellularLocation>
        <location evidence="3">Nucleus</location>
    </subcellularLocation>
</comment>
<keyword evidence="24" id="KW-1185">Reference proteome</keyword>
<dbReference type="InterPro" id="IPR012317">
    <property type="entry name" value="Poly(ADP-ribose)pol_cat_dom"/>
</dbReference>
<comment type="catalytic activity">
    <reaction evidence="1">
        <text>L-aspartyl-[protein] + NAD(+) = 4-O-(ADP-D-ribosyl)-L-aspartyl-[protein] + nicotinamide</text>
        <dbReference type="Rhea" id="RHEA:54424"/>
        <dbReference type="Rhea" id="RHEA-COMP:9867"/>
        <dbReference type="Rhea" id="RHEA-COMP:13832"/>
        <dbReference type="ChEBI" id="CHEBI:17154"/>
        <dbReference type="ChEBI" id="CHEBI:29961"/>
        <dbReference type="ChEBI" id="CHEBI:57540"/>
        <dbReference type="ChEBI" id="CHEBI:138102"/>
    </reaction>
</comment>
<evidence type="ECO:0000256" key="4">
    <source>
        <dbReference type="ARBA" id="ARBA00022676"/>
    </source>
</evidence>
<keyword evidence="14" id="KW-0539">Nucleus</keyword>
<evidence type="ECO:0000259" key="21">
    <source>
        <dbReference type="PROSITE" id="PS51059"/>
    </source>
</evidence>
<evidence type="ECO:0000256" key="17">
    <source>
        <dbReference type="ARBA" id="ARBA00071874"/>
    </source>
</evidence>
<evidence type="ECO:0000256" key="11">
    <source>
        <dbReference type="ARBA" id="ARBA00022833"/>
    </source>
</evidence>
<keyword evidence="9" id="KW-0013">ADP-ribosylation</keyword>
<dbReference type="Proteomes" id="UP000036681">
    <property type="component" value="Unplaced"/>
</dbReference>
<evidence type="ECO:0000256" key="14">
    <source>
        <dbReference type="ARBA" id="ARBA00023242"/>
    </source>
</evidence>
<dbReference type="FunFam" id="3.90.228.10:FF:000002">
    <property type="entry name" value="Poly [ADP-ribose] polymerase"/>
    <property type="match status" value="1"/>
</dbReference>
<evidence type="ECO:0000259" key="23">
    <source>
        <dbReference type="PROSITE" id="PS51977"/>
    </source>
</evidence>
<evidence type="ECO:0000256" key="18">
    <source>
        <dbReference type="RuleBase" id="RU362114"/>
    </source>
</evidence>
<keyword evidence="13" id="KW-0238">DNA-binding</keyword>
<dbReference type="Pfam" id="PF02877">
    <property type="entry name" value="PARP_reg"/>
    <property type="match status" value="2"/>
</dbReference>
<dbReference type="PANTHER" id="PTHR10459:SF60">
    <property type="entry name" value="POLY [ADP-RIBOSE] POLYMERASE 2"/>
    <property type="match status" value="1"/>
</dbReference>
<dbReference type="Pfam" id="PF02825">
    <property type="entry name" value="WWE"/>
    <property type="match status" value="2"/>
</dbReference>
<dbReference type="GO" id="GO:0008270">
    <property type="term" value="F:zinc ion binding"/>
    <property type="evidence" value="ECO:0007669"/>
    <property type="project" value="UniProtKB-KW"/>
</dbReference>
<keyword evidence="6" id="KW-0548">Nucleotidyltransferase</keyword>
<dbReference type="GO" id="GO:0005730">
    <property type="term" value="C:nucleolus"/>
    <property type="evidence" value="ECO:0007669"/>
    <property type="project" value="TreeGrafter"/>
</dbReference>
<evidence type="ECO:0000256" key="12">
    <source>
        <dbReference type="ARBA" id="ARBA00023027"/>
    </source>
</evidence>
<dbReference type="Pfam" id="PF00644">
    <property type="entry name" value="PARP"/>
    <property type="match status" value="1"/>
</dbReference>
<dbReference type="InterPro" id="IPR004170">
    <property type="entry name" value="WWE_dom"/>
</dbReference>
<dbReference type="FunFam" id="2.20.140.10:FF:000001">
    <property type="entry name" value="Poly [ADP-ribose] polymerase"/>
    <property type="match status" value="1"/>
</dbReference>
<feature type="region of interest" description="Disordered" evidence="19">
    <location>
        <begin position="249"/>
        <end position="278"/>
    </location>
</feature>
<keyword evidence="12 18" id="KW-0520">NAD</keyword>